<proteinExistence type="predicted"/>
<accession>A0A292Q451</accession>
<keyword evidence="2" id="KW-1185">Reference proteome</keyword>
<dbReference type="Proteomes" id="UP001412239">
    <property type="component" value="Unassembled WGS sequence"/>
</dbReference>
<name>A0A292Q451_9PEZI</name>
<evidence type="ECO:0000313" key="1">
    <source>
        <dbReference type="EMBL" id="CUS13437.1"/>
    </source>
</evidence>
<reference evidence="1" key="1">
    <citation type="submission" date="2015-10" db="EMBL/GenBank/DDBJ databases">
        <authorList>
            <person name="Regsiter A."/>
            <person name="william w."/>
        </authorList>
    </citation>
    <scope>NUCLEOTIDE SEQUENCE</scope>
    <source>
        <strain evidence="1">Montdore</strain>
    </source>
</reference>
<protein>
    <recommendedName>
        <fullName evidence="3">F-box domain-containing protein</fullName>
    </recommendedName>
</protein>
<sequence length="309" mass="34384">MSITNEGASVMSPTVPLAATIASLPVEIHTQILQSLPCFHDVHSAILTSRLFHNAWITGQNGIINAVARETIRPWEPLVRLYLARRQQRFEASPDNHSPLPDEVTHYRLTLHAIIYICARIKTAETKYKAMLSKPPLRRNPYIGEGPELPPRTPCALELDLFTTTYLTMKLIEAYPPNLLASLLSSIATMDLLRIRQLQNNIYTRDPRNGGGDRGRLVQREFMTRLPRGSGVWEAMAERMMGGEPFALWGEGQEQVRGFEQAMKEGRLPWDTGAGGAVEVVWGAGGVEGFTGVQRAGGRGGIMGFYRYV</sequence>
<dbReference type="CDD" id="cd09917">
    <property type="entry name" value="F-box_SF"/>
    <property type="match status" value="1"/>
</dbReference>
<evidence type="ECO:0000313" key="2">
    <source>
        <dbReference type="Proteomes" id="UP001412239"/>
    </source>
</evidence>
<dbReference type="EMBL" id="LN890972">
    <property type="protein sequence ID" value="CUS13437.1"/>
    <property type="molecule type" value="Genomic_DNA"/>
</dbReference>
<dbReference type="AlphaFoldDB" id="A0A292Q451"/>
<organism evidence="1 2">
    <name type="scientific">Tuber aestivum</name>
    <name type="common">summer truffle</name>
    <dbReference type="NCBI Taxonomy" id="59557"/>
    <lineage>
        <taxon>Eukaryota</taxon>
        <taxon>Fungi</taxon>
        <taxon>Dikarya</taxon>
        <taxon>Ascomycota</taxon>
        <taxon>Pezizomycotina</taxon>
        <taxon>Pezizomycetes</taxon>
        <taxon>Pezizales</taxon>
        <taxon>Tuberaceae</taxon>
        <taxon>Tuber</taxon>
    </lineage>
</organism>
<evidence type="ECO:0008006" key="3">
    <source>
        <dbReference type="Google" id="ProtNLM"/>
    </source>
</evidence>
<gene>
    <name evidence="1" type="ORF">GSTUAT00002375001</name>
</gene>